<reference evidence="3" key="1">
    <citation type="journal article" date="2021" name="IMA Fungus">
        <title>Genomic characterization of three marine fungi, including Emericellopsis atlantica sp. nov. with signatures of a generalist lifestyle and marine biomass degradation.</title>
        <authorList>
            <person name="Hagestad O.C."/>
            <person name="Hou L."/>
            <person name="Andersen J.H."/>
            <person name="Hansen E.H."/>
            <person name="Altermark B."/>
            <person name="Li C."/>
            <person name="Kuhnert E."/>
            <person name="Cox R.J."/>
            <person name="Crous P.W."/>
            <person name="Spatafora J.W."/>
            <person name="Lail K."/>
            <person name="Amirebrahimi M."/>
            <person name="Lipzen A."/>
            <person name="Pangilinan J."/>
            <person name="Andreopoulos W."/>
            <person name="Hayes R.D."/>
            <person name="Ng V."/>
            <person name="Grigoriev I.V."/>
            <person name="Jackson S.A."/>
            <person name="Sutton T.D.S."/>
            <person name="Dobson A.D.W."/>
            <person name="Rama T."/>
        </authorList>
    </citation>
    <scope>NUCLEOTIDE SEQUENCE</scope>
    <source>
        <strain evidence="3">TRa018bII</strain>
    </source>
</reference>
<feature type="region of interest" description="Disordered" evidence="1">
    <location>
        <begin position="264"/>
        <end position="323"/>
    </location>
</feature>
<keyword evidence="2" id="KW-0812">Transmembrane</keyword>
<keyword evidence="2" id="KW-0472">Membrane</keyword>
<gene>
    <name evidence="3" type="ORF">BJ875DRAFT_98905</name>
</gene>
<dbReference type="Proteomes" id="UP000824998">
    <property type="component" value="Unassembled WGS sequence"/>
</dbReference>
<feature type="compositionally biased region" description="Polar residues" evidence="1">
    <location>
        <begin position="201"/>
        <end position="215"/>
    </location>
</feature>
<protein>
    <submittedName>
        <fullName evidence="3">Uncharacterized protein</fullName>
    </submittedName>
</protein>
<dbReference type="EMBL" id="MU251569">
    <property type="protein sequence ID" value="KAG9232009.1"/>
    <property type="molecule type" value="Genomic_DNA"/>
</dbReference>
<feature type="transmembrane region" description="Helical" evidence="2">
    <location>
        <begin position="338"/>
        <end position="362"/>
    </location>
</feature>
<feature type="compositionally biased region" description="Polar residues" evidence="1">
    <location>
        <begin position="26"/>
        <end position="36"/>
    </location>
</feature>
<feature type="compositionally biased region" description="Polar residues" evidence="1">
    <location>
        <begin position="272"/>
        <end position="292"/>
    </location>
</feature>
<feature type="compositionally biased region" description="Acidic residues" evidence="1">
    <location>
        <begin position="106"/>
        <end position="115"/>
    </location>
</feature>
<evidence type="ECO:0000313" key="3">
    <source>
        <dbReference type="EMBL" id="KAG9232009.1"/>
    </source>
</evidence>
<dbReference type="AlphaFoldDB" id="A0A9P7YE09"/>
<dbReference type="OrthoDB" id="5413188at2759"/>
<keyword evidence="2" id="KW-1133">Transmembrane helix</keyword>
<evidence type="ECO:0000313" key="4">
    <source>
        <dbReference type="Proteomes" id="UP000824998"/>
    </source>
</evidence>
<evidence type="ECO:0000256" key="1">
    <source>
        <dbReference type="SAM" id="MobiDB-lite"/>
    </source>
</evidence>
<proteinExistence type="predicted"/>
<comment type="caution">
    <text evidence="3">The sequence shown here is derived from an EMBL/GenBank/DDBJ whole genome shotgun (WGS) entry which is preliminary data.</text>
</comment>
<keyword evidence="4" id="KW-1185">Reference proteome</keyword>
<feature type="region of interest" description="Disordered" evidence="1">
    <location>
        <begin position="164"/>
        <end position="217"/>
    </location>
</feature>
<accession>A0A9P7YE09</accession>
<name>A0A9P7YE09_9HELO</name>
<sequence length="416" mass="44917">MSRSPQDLALRQSSERVERSRQVGSDQGSLAQSSGVPQRLRNNDESWVEISSQPSSSSLSSVGEDMFTAGLRAQHDSNSHRRRRVQGGSQARVNLLPRQTSTSSQEEYEESESEEDHVMTSSTENITRATRLLNMSLPQSEMDGGSSDEDDNDENMTALGRRTADPVFTPQPNAFSHPPLHHHHRPSAPGSYFPARRQSSDRNPYSRRQPSYNSQADHDAALRASLTTLLSIGAAAARGKRNQQNTANTNMEPMGLRFVPESELTGPPIIPANTSRPLSPSTRAKSSPSVTSEEAIEKGKRKAGSGTAVKSNEKVRTEKKRRKGMQVVGEEALISPTMLTWVMSAGVMVLVSVVGFGAGYVIGREVGRQEVLSGLSGASISDSGICGREMARSSAGTGTLRRFKWGIGGGARSIVA</sequence>
<evidence type="ECO:0000256" key="2">
    <source>
        <dbReference type="SAM" id="Phobius"/>
    </source>
</evidence>
<feature type="region of interest" description="Disordered" evidence="1">
    <location>
        <begin position="1"/>
        <end position="123"/>
    </location>
</feature>
<organism evidence="3 4">
    <name type="scientific">Amylocarpus encephaloides</name>
    <dbReference type="NCBI Taxonomy" id="45428"/>
    <lineage>
        <taxon>Eukaryota</taxon>
        <taxon>Fungi</taxon>
        <taxon>Dikarya</taxon>
        <taxon>Ascomycota</taxon>
        <taxon>Pezizomycotina</taxon>
        <taxon>Leotiomycetes</taxon>
        <taxon>Helotiales</taxon>
        <taxon>Helotiales incertae sedis</taxon>
        <taxon>Amylocarpus</taxon>
    </lineage>
</organism>
<feature type="compositionally biased region" description="Low complexity" evidence="1">
    <location>
        <begin position="48"/>
        <end position="61"/>
    </location>
</feature>